<comment type="caution">
    <text evidence="9">Lacks conserved residue(s) required for the propagation of feature annotation.</text>
</comment>
<feature type="domain" description="ABC transmembrane type-1" evidence="10">
    <location>
        <begin position="66"/>
        <end position="270"/>
    </location>
</feature>
<comment type="function">
    <text evidence="8">Part of the ABC transporter complex CysAWTP (TC 3.A.1.6.1) involved in sulfate/thiosulfate import. Probably responsible for the translocation of the substrate across the membrane.</text>
</comment>
<dbReference type="Pfam" id="PF00528">
    <property type="entry name" value="BPD_transp_1"/>
    <property type="match status" value="1"/>
</dbReference>
<evidence type="ECO:0000256" key="8">
    <source>
        <dbReference type="ARBA" id="ARBA00025323"/>
    </source>
</evidence>
<dbReference type="FunFam" id="1.10.3720.10:FF:000004">
    <property type="entry name" value="Sulfate transport system permease protein CysT"/>
    <property type="match status" value="1"/>
</dbReference>
<dbReference type="InterPro" id="IPR005667">
    <property type="entry name" value="Sulph_transpt2"/>
</dbReference>
<keyword evidence="6 9" id="KW-0764">Sulfate transport</keyword>
<comment type="function">
    <text evidence="9">Part of the ABC transporter complex (TC 3.A.1.6.1) involved in sulfate/thiosulfate import.</text>
</comment>
<dbReference type="CDD" id="cd06261">
    <property type="entry name" value="TM_PBP2"/>
    <property type="match status" value="1"/>
</dbReference>
<dbReference type="OrthoDB" id="9769319at2"/>
<keyword evidence="3 9" id="KW-0813">Transport</keyword>
<keyword evidence="12" id="KW-1185">Reference proteome</keyword>
<name>A0A371JCV5_9FIRM</name>
<dbReference type="NCBIfam" id="TIGR02139">
    <property type="entry name" value="permease_CysT"/>
    <property type="match status" value="1"/>
</dbReference>
<evidence type="ECO:0000256" key="6">
    <source>
        <dbReference type="ARBA" id="ARBA00023032"/>
    </source>
</evidence>
<evidence type="ECO:0000313" key="12">
    <source>
        <dbReference type="Proteomes" id="UP000216411"/>
    </source>
</evidence>
<dbReference type="EMBL" id="NOKA02000033">
    <property type="protein sequence ID" value="RDY30590.1"/>
    <property type="molecule type" value="Genomic_DNA"/>
</dbReference>
<feature type="transmembrane region" description="Helical" evidence="9">
    <location>
        <begin position="66"/>
        <end position="92"/>
    </location>
</feature>
<comment type="caution">
    <text evidence="11">The sequence shown here is derived from an EMBL/GenBank/DDBJ whole genome shotgun (WGS) entry which is preliminary data.</text>
</comment>
<evidence type="ECO:0000256" key="1">
    <source>
        <dbReference type="ARBA" id="ARBA00004141"/>
    </source>
</evidence>
<accession>A0A371JCV5</accession>
<feature type="transmembrane region" description="Helical" evidence="9">
    <location>
        <begin position="144"/>
        <end position="162"/>
    </location>
</feature>
<keyword evidence="7 9" id="KW-0472">Membrane</keyword>
<comment type="subunit">
    <text evidence="2">The complex is composed of two ATP-binding proteins (CysA), two transmembrane proteins (CysT and CysW) and a solute-binding protein (CysP).</text>
</comment>
<evidence type="ECO:0000256" key="3">
    <source>
        <dbReference type="ARBA" id="ARBA00022448"/>
    </source>
</evidence>
<dbReference type="PROSITE" id="PS50928">
    <property type="entry name" value="ABC_TM1"/>
    <property type="match status" value="1"/>
</dbReference>
<dbReference type="GO" id="GO:0015419">
    <property type="term" value="F:ABC-type sulfate transporter activity"/>
    <property type="evidence" value="ECO:0007669"/>
    <property type="project" value="UniProtKB-UniRule"/>
</dbReference>
<evidence type="ECO:0000256" key="2">
    <source>
        <dbReference type="ARBA" id="ARBA00011779"/>
    </source>
</evidence>
<dbReference type="Gene3D" id="1.10.3720.10">
    <property type="entry name" value="MetI-like"/>
    <property type="match status" value="1"/>
</dbReference>
<comment type="similarity">
    <text evidence="9">Belongs to the binding-protein-dependent transport system permease family. CysTW subfamily.</text>
</comment>
<organism evidence="11 12">
    <name type="scientific">Lachnotalea glycerini</name>
    <dbReference type="NCBI Taxonomy" id="1763509"/>
    <lineage>
        <taxon>Bacteria</taxon>
        <taxon>Bacillati</taxon>
        <taxon>Bacillota</taxon>
        <taxon>Clostridia</taxon>
        <taxon>Lachnospirales</taxon>
        <taxon>Lachnospiraceae</taxon>
        <taxon>Lachnotalea</taxon>
    </lineage>
</organism>
<evidence type="ECO:0000256" key="4">
    <source>
        <dbReference type="ARBA" id="ARBA00022692"/>
    </source>
</evidence>
<dbReference type="PANTHER" id="PTHR30406">
    <property type="entry name" value="SULFATE TRANSPORT SYSTEM PERMEASE PROTEIN"/>
    <property type="match status" value="1"/>
</dbReference>
<evidence type="ECO:0000313" key="11">
    <source>
        <dbReference type="EMBL" id="RDY30590.1"/>
    </source>
</evidence>
<reference evidence="11 12" key="1">
    <citation type="journal article" date="2017" name="Genome Announc.">
        <title>Draft Genome Sequence of a Sporulating and Motile Strain of Lachnotalea glycerini Isolated from Water in Quebec City, Canada.</title>
        <authorList>
            <person name="Maheux A.F."/>
            <person name="Boudreau D.K."/>
            <person name="Berube E."/>
            <person name="Boissinot M."/>
            <person name="Raymond F."/>
            <person name="Brodeur S."/>
            <person name="Corbeil J."/>
            <person name="Isabel S."/>
            <person name="Omar R.F."/>
            <person name="Bergeron M.G."/>
        </authorList>
    </citation>
    <scope>NUCLEOTIDE SEQUENCE [LARGE SCALE GENOMIC DNA]</scope>
    <source>
        <strain evidence="11 12">CCRI-19302</strain>
    </source>
</reference>
<dbReference type="GO" id="GO:0005886">
    <property type="term" value="C:plasma membrane"/>
    <property type="evidence" value="ECO:0007669"/>
    <property type="project" value="InterPro"/>
</dbReference>
<dbReference type="AlphaFoldDB" id="A0A371JCV5"/>
<dbReference type="PANTHER" id="PTHR30406:SF8">
    <property type="entry name" value="SULFATE TRANSPORT SYSTEM PERMEASE PROTEIN CYST"/>
    <property type="match status" value="1"/>
</dbReference>
<evidence type="ECO:0000256" key="7">
    <source>
        <dbReference type="ARBA" id="ARBA00023136"/>
    </source>
</evidence>
<dbReference type="NCBIfam" id="TIGR00969">
    <property type="entry name" value="3a0106s02"/>
    <property type="match status" value="1"/>
</dbReference>
<dbReference type="InterPro" id="IPR011865">
    <property type="entry name" value="CysT_permease"/>
</dbReference>
<sequence>MKGHKIKKYIRKDRVIPGFDLTMGISLLMLSFIILLPLVSVLVFSFKLTPTEFFRLVTKENILNAFRTSILCSVIASFINCFFGMILAWVLVRYDFFGKRLLDGLIELPFALPTAVAGITLSKLYSDTGMLGKPLTILGLKVSYTKLGLTIALIFIGIPFVVRAIQPVLENLDSQYEEAAYILGASKVKTFFKVILPELRPALLTGFGLAFARGIGEYGSVIYISGNSAKEQTQVVSYIIMQKLNYVDYASATAIALVMLIISFFILLFINILQICQSRRTNHV</sequence>
<dbReference type="InterPro" id="IPR035906">
    <property type="entry name" value="MetI-like_sf"/>
</dbReference>
<feature type="transmembrane region" description="Helical" evidence="9">
    <location>
        <begin position="21"/>
        <end position="46"/>
    </location>
</feature>
<protein>
    <recommendedName>
        <fullName evidence="9">Sulfate transport system permease protein CysT</fullName>
    </recommendedName>
</protein>
<keyword evidence="4 9" id="KW-0812">Transmembrane</keyword>
<evidence type="ECO:0000259" key="10">
    <source>
        <dbReference type="PROSITE" id="PS50928"/>
    </source>
</evidence>
<dbReference type="RefSeq" id="WP_094376262.1">
    <property type="nucleotide sequence ID" value="NZ_NOKA02000033.1"/>
</dbReference>
<keyword evidence="5 9" id="KW-1133">Transmembrane helix</keyword>
<dbReference type="InterPro" id="IPR000515">
    <property type="entry name" value="MetI-like"/>
</dbReference>
<comment type="subcellular location">
    <subcellularLocation>
        <location evidence="1">Membrane</location>
        <topology evidence="1">Multi-pass membrane protein</topology>
    </subcellularLocation>
</comment>
<evidence type="ECO:0000256" key="9">
    <source>
        <dbReference type="RuleBase" id="RU366001"/>
    </source>
</evidence>
<dbReference type="SUPFAM" id="SSF161098">
    <property type="entry name" value="MetI-like"/>
    <property type="match status" value="1"/>
</dbReference>
<proteinExistence type="inferred from homology"/>
<dbReference type="Proteomes" id="UP000216411">
    <property type="component" value="Unassembled WGS sequence"/>
</dbReference>
<feature type="transmembrane region" description="Helical" evidence="9">
    <location>
        <begin position="249"/>
        <end position="273"/>
    </location>
</feature>
<evidence type="ECO:0000256" key="5">
    <source>
        <dbReference type="ARBA" id="ARBA00022989"/>
    </source>
</evidence>
<gene>
    <name evidence="11" type="primary">cysT</name>
    <name evidence="11" type="ORF">CG710_014020</name>
</gene>